<dbReference type="Proteomes" id="UP001055811">
    <property type="component" value="Linkage Group LG08"/>
</dbReference>
<gene>
    <name evidence="1" type="ORF">L2E82_44586</name>
</gene>
<accession>A0ACB8ZR61</accession>
<sequence length="179" mass="19775">MAELKSNEEEHASPPKRKPIVDTADVDSTKKQKTEIHTDNNFSDSAVAAADTEQKNTIQDEGSDEEDEEEDYEGVEDDDSDDHEDDAEHHNGEAEIDRKGKGVMKDDKGKGKMIEESEEEDSSDDNHELGSESDGDSDLSDDPLAEVDLDNILPSRTRSRVVRPGVSISNDKFPKNTDA</sequence>
<reference evidence="1 2" key="2">
    <citation type="journal article" date="2022" name="Mol. Ecol. Resour.">
        <title>The genomes of chicory, endive, great burdock and yacon provide insights into Asteraceae paleo-polyploidization history and plant inulin production.</title>
        <authorList>
            <person name="Fan W."/>
            <person name="Wang S."/>
            <person name="Wang H."/>
            <person name="Wang A."/>
            <person name="Jiang F."/>
            <person name="Liu H."/>
            <person name="Zhao H."/>
            <person name="Xu D."/>
            <person name="Zhang Y."/>
        </authorList>
    </citation>
    <scope>NUCLEOTIDE SEQUENCE [LARGE SCALE GENOMIC DNA]</scope>
    <source>
        <strain evidence="2">cv. Punajuju</strain>
        <tissue evidence="1">Leaves</tissue>
    </source>
</reference>
<comment type="caution">
    <text evidence="1">The sequence shown here is derived from an EMBL/GenBank/DDBJ whole genome shotgun (WGS) entry which is preliminary data.</text>
</comment>
<protein>
    <submittedName>
        <fullName evidence="1">Uncharacterized protein</fullName>
    </submittedName>
</protein>
<organism evidence="1 2">
    <name type="scientific">Cichorium intybus</name>
    <name type="common">Chicory</name>
    <dbReference type="NCBI Taxonomy" id="13427"/>
    <lineage>
        <taxon>Eukaryota</taxon>
        <taxon>Viridiplantae</taxon>
        <taxon>Streptophyta</taxon>
        <taxon>Embryophyta</taxon>
        <taxon>Tracheophyta</taxon>
        <taxon>Spermatophyta</taxon>
        <taxon>Magnoliopsida</taxon>
        <taxon>eudicotyledons</taxon>
        <taxon>Gunneridae</taxon>
        <taxon>Pentapetalae</taxon>
        <taxon>asterids</taxon>
        <taxon>campanulids</taxon>
        <taxon>Asterales</taxon>
        <taxon>Asteraceae</taxon>
        <taxon>Cichorioideae</taxon>
        <taxon>Cichorieae</taxon>
        <taxon>Cichoriinae</taxon>
        <taxon>Cichorium</taxon>
    </lineage>
</organism>
<proteinExistence type="predicted"/>
<dbReference type="EMBL" id="CM042016">
    <property type="protein sequence ID" value="KAI3699976.1"/>
    <property type="molecule type" value="Genomic_DNA"/>
</dbReference>
<name>A0ACB8ZR61_CICIN</name>
<evidence type="ECO:0000313" key="2">
    <source>
        <dbReference type="Proteomes" id="UP001055811"/>
    </source>
</evidence>
<reference evidence="2" key="1">
    <citation type="journal article" date="2022" name="Mol. Ecol. Resour.">
        <title>The genomes of chicory, endive, great burdock and yacon provide insights into Asteraceae palaeo-polyploidization history and plant inulin production.</title>
        <authorList>
            <person name="Fan W."/>
            <person name="Wang S."/>
            <person name="Wang H."/>
            <person name="Wang A."/>
            <person name="Jiang F."/>
            <person name="Liu H."/>
            <person name="Zhao H."/>
            <person name="Xu D."/>
            <person name="Zhang Y."/>
        </authorList>
    </citation>
    <scope>NUCLEOTIDE SEQUENCE [LARGE SCALE GENOMIC DNA]</scope>
    <source>
        <strain evidence="2">cv. Punajuju</strain>
    </source>
</reference>
<keyword evidence="2" id="KW-1185">Reference proteome</keyword>
<evidence type="ECO:0000313" key="1">
    <source>
        <dbReference type="EMBL" id="KAI3699976.1"/>
    </source>
</evidence>